<dbReference type="RefSeq" id="WP_149735637.1">
    <property type="nucleotide sequence ID" value="NZ_FQZD01000030.1"/>
</dbReference>
<feature type="domain" description="NIF system FeS cluster assembly NifU C-terminal" evidence="3">
    <location>
        <begin position="11"/>
        <end position="76"/>
    </location>
</feature>
<evidence type="ECO:0000256" key="1">
    <source>
        <dbReference type="ARBA" id="ARBA00006420"/>
    </source>
</evidence>
<dbReference type="AlphaFoldDB" id="A0A1M6KX31"/>
<dbReference type="InterPro" id="IPR034904">
    <property type="entry name" value="FSCA_dom_sf"/>
</dbReference>
<evidence type="ECO:0000313" key="5">
    <source>
        <dbReference type="Proteomes" id="UP000322917"/>
    </source>
</evidence>
<evidence type="ECO:0000259" key="3">
    <source>
        <dbReference type="Pfam" id="PF01106"/>
    </source>
</evidence>
<sequence>MSENALEDKLKQIMDEKVRPLLAAHQGNIQVVDVKAGIVTVRLTGACATCPGSRSTVADIVETQIKEALPEIKKVVLVEQSVSSELIAEALRLLRHER</sequence>
<dbReference type="Gene3D" id="3.30.300.130">
    <property type="entry name" value="Fe-S cluster assembly (FSCA)"/>
    <property type="match status" value="1"/>
</dbReference>
<dbReference type="InterPro" id="IPR001075">
    <property type="entry name" value="NIF_FeS_clus_asmbl_NifU_C"/>
</dbReference>
<evidence type="ECO:0000256" key="2">
    <source>
        <dbReference type="ARBA" id="ARBA00049958"/>
    </source>
</evidence>
<dbReference type="OrthoDB" id="9796965at2"/>
<dbReference type="GO" id="GO:0051536">
    <property type="term" value="F:iron-sulfur cluster binding"/>
    <property type="evidence" value="ECO:0007669"/>
    <property type="project" value="InterPro"/>
</dbReference>
<dbReference type="SUPFAM" id="SSF117916">
    <property type="entry name" value="Fe-S cluster assembly (FSCA) domain-like"/>
    <property type="match status" value="1"/>
</dbReference>
<name>A0A1M6KX31_9FIRM</name>
<accession>A0A1M6KX31</accession>
<dbReference type="PANTHER" id="PTHR11178:SF1">
    <property type="entry name" value="NFU1 IRON-SULFUR CLUSTER SCAFFOLD HOMOLOG, MITOCHONDRIAL"/>
    <property type="match status" value="1"/>
</dbReference>
<dbReference type="PANTHER" id="PTHR11178">
    <property type="entry name" value="IRON-SULFUR CLUSTER SCAFFOLD PROTEIN NFU-RELATED"/>
    <property type="match status" value="1"/>
</dbReference>
<reference evidence="4 5" key="1">
    <citation type="submission" date="2016-11" db="EMBL/GenBank/DDBJ databases">
        <authorList>
            <person name="Varghese N."/>
            <person name="Submissions S."/>
        </authorList>
    </citation>
    <scope>NUCLEOTIDE SEQUENCE [LARGE SCALE GENOMIC DNA]</scope>
    <source>
        <strain evidence="4 5">DSM 15287</strain>
    </source>
</reference>
<proteinExistence type="inferred from homology"/>
<keyword evidence="5" id="KW-1185">Reference proteome</keyword>
<dbReference type="Pfam" id="PF01106">
    <property type="entry name" value="NifU"/>
    <property type="match status" value="1"/>
</dbReference>
<comment type="function">
    <text evidence="2">May be involved in the formation or repair of [Fe-S] clusters present in iron-sulfur proteins.</text>
</comment>
<organism evidence="4 5">
    <name type="scientific">Propionispora hippei DSM 15287</name>
    <dbReference type="NCBI Taxonomy" id="1123003"/>
    <lineage>
        <taxon>Bacteria</taxon>
        <taxon>Bacillati</taxon>
        <taxon>Bacillota</taxon>
        <taxon>Negativicutes</taxon>
        <taxon>Selenomonadales</taxon>
        <taxon>Sporomusaceae</taxon>
        <taxon>Propionispora</taxon>
    </lineage>
</organism>
<protein>
    <submittedName>
        <fullName evidence="4">Fe-S cluster biogenesis protein NfuA, 4Fe-4S-binding domain</fullName>
    </submittedName>
</protein>
<dbReference type="EMBL" id="FQZD01000030">
    <property type="protein sequence ID" value="SHJ63521.1"/>
    <property type="molecule type" value="Genomic_DNA"/>
</dbReference>
<dbReference type="GO" id="GO:0016226">
    <property type="term" value="P:iron-sulfur cluster assembly"/>
    <property type="evidence" value="ECO:0007669"/>
    <property type="project" value="InterPro"/>
</dbReference>
<dbReference type="GO" id="GO:0005506">
    <property type="term" value="F:iron ion binding"/>
    <property type="evidence" value="ECO:0007669"/>
    <property type="project" value="InterPro"/>
</dbReference>
<gene>
    <name evidence="4" type="ORF">SAMN02745170_02967</name>
</gene>
<evidence type="ECO:0000313" key="4">
    <source>
        <dbReference type="EMBL" id="SHJ63521.1"/>
    </source>
</evidence>
<dbReference type="Proteomes" id="UP000322917">
    <property type="component" value="Unassembled WGS sequence"/>
</dbReference>
<comment type="similarity">
    <text evidence="1">Belongs to the NifU family.</text>
</comment>